<sequence>MVNFFIDRPIFAWVIAIVIMLAGALSILQLPVSQYPSIAPPAVVINTSYPGASAKAVEESVTQIIEQKLTGLDGLLYINSSSDSFGRAAITLTFDAATNPDIAQVQVQNKLQLALPLLPQAVQQQGVQVAKSARNFLMVIGFVSKQGTLDNVDLADFIVSSVQDPLSRVSGVGEVQIFGSQYAMRVWVDPAKLNNYRLTPADIRTAIEAQNTQVSAGQLGGTPALPGQGFTAAITAQSRLQTVGEFENILLRSSSQGGEVRLGDVARIEIGAQDYSTVARYNGQPAAGIGVKLAAGANALKTATAVRATLAEMKRYFPAGVDVVIPYDTTPFVRISIEEVVKTLLEAIVLVFLVMFLFLQNFRATLIPTIAVPVVLLGTFGVMAAFGFSINTLTMFGTVLAIGLLVDDAIVVVENVERVMSEEGLSARDATRKSMGQITGALVGIGLVLSAVFVPMAFFGGSTGVIYRQFSITIVAAMALSVLIALVFTPALCVTMLKPVAKGHGHGEGGWFSGFFGWFNGMFERNTGRYESAVGRILQRSGRYLVIYALIVVVLGFLFMRMPTSFLPEEDQGVMFTQVMLPAGATQERTIEVLKKVERHFLDDEKDTAASIFTVAGFSFGGRGQNMGIGFINMRNWSERQGPGMSVKAIAGRAMAAFSKIREAMVFAFVPPAVIELGTSNGFSVQLQDRSGLGHDALVAARNQFLGMAREDKRLVGVRPNGQEDMPEYQLEIDHAKAGALGVSVASINDTLSTAWGGNYINDFIDRGRIKKVYLQAEAAARMTPDDLKKWYVRNGKGEMVPFSAFTTAKWGFGSPLLERFNGQPSIEVLGQAAPGLSSGDAMNAVQELIAKLPPGIGYEWSGTSYEERRSGAQAPALYALSLLVVFLCLAALYESWSVPFAVMLVVPLGVLGALLAASGRGLSNDVYFQVGLLATIGLSSKNAILIVEFAKAQVEAGHDLVSATLSAVRMRLRPILMTSLAFALGVLPLAISTGAGSGSQNAIGTGVLGGTISATVLGLFFVPMFYVLIKRIFKDKPAAAEAVAAATDAGRNEGSP</sequence>
<evidence type="ECO:0000256" key="4">
    <source>
        <dbReference type="ARBA" id="ARBA00022475"/>
    </source>
</evidence>
<evidence type="ECO:0000256" key="6">
    <source>
        <dbReference type="ARBA" id="ARBA00022692"/>
    </source>
</evidence>
<dbReference type="Gene3D" id="1.20.1640.10">
    <property type="entry name" value="Multidrug efflux transporter AcrB transmembrane domain"/>
    <property type="match status" value="2"/>
</dbReference>
<feature type="transmembrane region" description="Helical" evidence="9">
    <location>
        <begin position="340"/>
        <end position="359"/>
    </location>
</feature>
<dbReference type="PANTHER" id="PTHR32063">
    <property type="match status" value="1"/>
</dbReference>
<feature type="transmembrane region" description="Helical" evidence="9">
    <location>
        <begin position="545"/>
        <end position="562"/>
    </location>
</feature>
<evidence type="ECO:0000256" key="2">
    <source>
        <dbReference type="ARBA" id="ARBA00010942"/>
    </source>
</evidence>
<keyword evidence="3 9" id="KW-0813">Transport</keyword>
<comment type="caution">
    <text evidence="9">Lacks conserved residue(s) required for the propagation of feature annotation.</text>
</comment>
<feature type="transmembrane region" description="Helical" evidence="9">
    <location>
        <begin position="976"/>
        <end position="996"/>
    </location>
</feature>
<feature type="transmembrane region" description="Helical" evidence="9">
    <location>
        <begin position="1008"/>
        <end position="1030"/>
    </location>
</feature>
<dbReference type="Gene3D" id="3.30.70.1320">
    <property type="entry name" value="Multidrug efflux transporter AcrB pore domain like"/>
    <property type="match status" value="1"/>
</dbReference>
<evidence type="ECO:0000256" key="1">
    <source>
        <dbReference type="ARBA" id="ARBA00004429"/>
    </source>
</evidence>
<keyword evidence="4" id="KW-1003">Cell membrane</keyword>
<dbReference type="PRINTS" id="PR00702">
    <property type="entry name" value="ACRIFLAVINRP"/>
</dbReference>
<evidence type="ECO:0000256" key="8">
    <source>
        <dbReference type="ARBA" id="ARBA00023136"/>
    </source>
</evidence>
<feature type="transmembrane region" description="Helical" evidence="9">
    <location>
        <begin position="366"/>
        <end position="388"/>
    </location>
</feature>
<dbReference type="SUPFAM" id="SSF82714">
    <property type="entry name" value="Multidrug efflux transporter AcrB TolC docking domain, DN and DC subdomains"/>
    <property type="match status" value="2"/>
</dbReference>
<dbReference type="Gene3D" id="3.30.70.1430">
    <property type="entry name" value="Multidrug efflux transporter AcrB pore domain"/>
    <property type="match status" value="2"/>
</dbReference>
<feature type="transmembrane region" description="Helical" evidence="9">
    <location>
        <begin position="434"/>
        <end position="458"/>
    </location>
</feature>
<dbReference type="NCBIfam" id="TIGR00915">
    <property type="entry name" value="2A0602"/>
    <property type="match status" value="1"/>
</dbReference>
<dbReference type="NCBIfam" id="NF000282">
    <property type="entry name" value="RND_permease_1"/>
    <property type="match status" value="1"/>
</dbReference>
<feature type="transmembrane region" description="Helical" evidence="9">
    <location>
        <begin position="470"/>
        <end position="494"/>
    </location>
</feature>
<evidence type="ECO:0000256" key="7">
    <source>
        <dbReference type="ARBA" id="ARBA00022989"/>
    </source>
</evidence>
<evidence type="ECO:0000256" key="9">
    <source>
        <dbReference type="RuleBase" id="RU364070"/>
    </source>
</evidence>
<dbReference type="Pfam" id="PF00873">
    <property type="entry name" value="ACR_tran"/>
    <property type="match status" value="1"/>
</dbReference>
<feature type="transmembrane region" description="Helical" evidence="9">
    <location>
        <begin position="901"/>
        <end position="921"/>
    </location>
</feature>
<comment type="caution">
    <text evidence="10">The sequence shown here is derived from an EMBL/GenBank/DDBJ whole genome shotgun (WGS) entry which is preliminary data.</text>
</comment>
<accession>A0ABX1TXK4</accession>
<dbReference type="PANTHER" id="PTHR32063:SF13">
    <property type="entry name" value="MULTIDRUG EFFLUX PUMP SUBUNIT ACRB-RELATED"/>
    <property type="match status" value="1"/>
</dbReference>
<dbReference type="SUPFAM" id="SSF82866">
    <property type="entry name" value="Multidrug efflux transporter AcrB transmembrane domain"/>
    <property type="match status" value="2"/>
</dbReference>
<keyword evidence="5 9" id="KW-0997">Cell inner membrane</keyword>
<dbReference type="InterPro" id="IPR004764">
    <property type="entry name" value="MdtF-like"/>
</dbReference>
<dbReference type="EMBL" id="SPMY01000043">
    <property type="protein sequence ID" value="NMQ28920.1"/>
    <property type="molecule type" value="Genomic_DNA"/>
</dbReference>
<evidence type="ECO:0000313" key="11">
    <source>
        <dbReference type="Proteomes" id="UP000749010"/>
    </source>
</evidence>
<dbReference type="Proteomes" id="UP000749010">
    <property type="component" value="Unassembled WGS sequence"/>
</dbReference>
<evidence type="ECO:0000256" key="5">
    <source>
        <dbReference type="ARBA" id="ARBA00022519"/>
    </source>
</evidence>
<comment type="subcellular location">
    <subcellularLocation>
        <location evidence="1 9">Cell inner membrane</location>
        <topology evidence="1 9">Multi-pass membrane protein</topology>
    </subcellularLocation>
</comment>
<dbReference type="InterPro" id="IPR027463">
    <property type="entry name" value="AcrB_DN_DC_subdom"/>
</dbReference>
<protein>
    <recommendedName>
        <fullName evidence="9">Efflux pump membrane transporter</fullName>
    </recommendedName>
</protein>
<dbReference type="RefSeq" id="WP_169067374.1">
    <property type="nucleotide sequence ID" value="NZ_SPMY01000043.1"/>
</dbReference>
<evidence type="ECO:0000313" key="10">
    <source>
        <dbReference type="EMBL" id="NMQ28920.1"/>
    </source>
</evidence>
<comment type="similarity">
    <text evidence="2 9">Belongs to the resistance-nodulation-cell division (RND) (TC 2.A.6) family.</text>
</comment>
<evidence type="ECO:0000256" key="3">
    <source>
        <dbReference type="ARBA" id="ARBA00022448"/>
    </source>
</evidence>
<dbReference type="Gene3D" id="3.30.2090.10">
    <property type="entry name" value="Multidrug efflux transporter AcrB TolC docking domain, DN and DC subdomains"/>
    <property type="match status" value="2"/>
</dbReference>
<feature type="transmembrane region" description="Helical" evidence="9">
    <location>
        <begin position="12"/>
        <end position="32"/>
    </location>
</feature>
<keyword evidence="11" id="KW-1185">Reference proteome</keyword>
<keyword evidence="7 9" id="KW-1133">Transmembrane helix</keyword>
<organism evidence="10 11">
    <name type="scientific">Candidatus Accumulibacter phosphatis</name>
    <dbReference type="NCBI Taxonomy" id="327160"/>
    <lineage>
        <taxon>Bacteria</taxon>
        <taxon>Pseudomonadati</taxon>
        <taxon>Pseudomonadota</taxon>
        <taxon>Betaproteobacteria</taxon>
        <taxon>Candidatus Accumulibacter</taxon>
    </lineage>
</organism>
<reference evidence="10 11" key="1">
    <citation type="submission" date="2019-03" db="EMBL/GenBank/DDBJ databases">
        <title>Metabolic reconstructions from genomes of highly enriched 'Candidatus Accumulibacter' and 'Candidatus Competibacter' bioreactor populations.</title>
        <authorList>
            <person name="Annavajhala M.K."/>
            <person name="Welles L."/>
            <person name="Abbas B."/>
            <person name="Sorokin D."/>
            <person name="Park H."/>
            <person name="Van Loosdrecht M."/>
            <person name="Chandran K."/>
        </authorList>
    </citation>
    <scope>NUCLEOTIDE SEQUENCE [LARGE SCALE GENOMIC DNA]</scope>
    <source>
        <strain evidence="10 11">SBR_S</strain>
    </source>
</reference>
<name>A0ABX1TXK4_9PROT</name>
<dbReference type="Gene3D" id="3.30.70.1440">
    <property type="entry name" value="Multidrug efflux transporter AcrB pore domain"/>
    <property type="match status" value="1"/>
</dbReference>
<dbReference type="SUPFAM" id="SSF82693">
    <property type="entry name" value="Multidrug efflux transporter AcrB pore domain, PN1, PN2, PC1 and PC2 subdomains"/>
    <property type="match status" value="3"/>
</dbReference>
<proteinExistence type="inferred from homology"/>
<keyword evidence="8 9" id="KW-0472">Membrane</keyword>
<gene>
    <name evidence="10" type="ORF">E4Q23_14810</name>
</gene>
<feature type="transmembrane region" description="Helical" evidence="9">
    <location>
        <begin position="877"/>
        <end position="894"/>
    </location>
</feature>
<keyword evidence="6 9" id="KW-0812">Transmembrane</keyword>
<dbReference type="InterPro" id="IPR001036">
    <property type="entry name" value="Acrflvin-R"/>
</dbReference>